<dbReference type="eggNOG" id="ENOG503095R">
    <property type="taxonomic scope" value="Bacteria"/>
</dbReference>
<organism evidence="1 2">
    <name type="scientific">Streptococcus pneumoniae serotype 4 (strain ATCC BAA-334 / TIGR4)</name>
    <dbReference type="NCBI Taxonomy" id="170187"/>
    <lineage>
        <taxon>Bacteria</taxon>
        <taxon>Bacillati</taxon>
        <taxon>Bacillota</taxon>
        <taxon>Bacilli</taxon>
        <taxon>Lactobacillales</taxon>
        <taxon>Streptococcaceae</taxon>
        <taxon>Streptococcus</taxon>
    </lineage>
</organism>
<keyword evidence="2" id="KW-1185">Reference proteome</keyword>
<dbReference type="EMBL" id="AE005672">
    <property type="protein sequence ID" value="AAK75385.1"/>
    <property type="molecule type" value="Genomic_DNA"/>
</dbReference>
<dbReference type="PaxDb" id="170187-SP_1281"/>
<proteinExistence type="predicted"/>
<evidence type="ECO:0000313" key="1">
    <source>
        <dbReference type="EMBL" id="AAK75385.1"/>
    </source>
</evidence>
<gene>
    <name evidence="1" type="ordered locus">SP_1281</name>
</gene>
<dbReference type="AlphaFoldDB" id="A0A0H2UQB6"/>
<dbReference type="Proteomes" id="UP000000585">
    <property type="component" value="Chromosome"/>
</dbReference>
<dbReference type="KEGG" id="spn:SP_1281"/>
<dbReference type="EnsemblBacteria" id="AAK75385">
    <property type="protein sequence ID" value="AAK75385"/>
    <property type="gene ID" value="SP_1281"/>
</dbReference>
<accession>A0A0H2UQB6</accession>
<protein>
    <recommendedName>
        <fullName evidence="3">BlpT protein, fusion</fullName>
    </recommendedName>
</protein>
<evidence type="ECO:0008006" key="3">
    <source>
        <dbReference type="Google" id="ProtNLM"/>
    </source>
</evidence>
<name>A0A0H2UQB6_STRPN</name>
<reference evidence="1 2" key="1">
    <citation type="journal article" date="2001" name="Science">
        <title>Complete genome sequence of a virulent isolate of Streptococcus pneumoniae.</title>
        <authorList>
            <person name="Tettelin H."/>
            <person name="Nelson K.E."/>
            <person name="Paulsen I.T."/>
            <person name="Eisen J.A."/>
            <person name="Read T.D."/>
            <person name="Peterson S."/>
            <person name="Heidelberg J."/>
            <person name="DeBoy R.T."/>
            <person name="Haft D.H."/>
            <person name="Dodson R.J."/>
            <person name="Durkin A.S."/>
            <person name="Gwinn M."/>
            <person name="Kolonay J.F."/>
            <person name="Nelson W.C."/>
            <person name="Peterson J.D."/>
            <person name="Umayam L.A."/>
            <person name="White O."/>
            <person name="Salzberg S.L."/>
            <person name="Lewis M.R."/>
            <person name="Radune D."/>
            <person name="Holtzapple E."/>
            <person name="Khouri H."/>
            <person name="Wolf A.M."/>
            <person name="Utterback T.R."/>
            <person name="Hansen C.L."/>
            <person name="McDonald L.A."/>
            <person name="Feldblyum T.V."/>
            <person name="Angiuoli S."/>
            <person name="Dickinson T."/>
            <person name="Hickey E.K."/>
            <person name="Holt I.E."/>
            <person name="Loftus B.J."/>
            <person name="Yang F."/>
            <person name="Smith H.O."/>
            <person name="Venter J.C."/>
            <person name="Dougherty B.A."/>
            <person name="Morrison D.A."/>
            <person name="Hollingshead S.K."/>
            <person name="Fraser C.M."/>
        </authorList>
    </citation>
    <scope>NUCLEOTIDE SEQUENCE [LARGE SCALE GENOMIC DNA]</scope>
    <source>
        <strain evidence="2">ATCC BAA-334 / TIGR4</strain>
    </source>
</reference>
<sequence length="121" mass="14404">MLYYRERVHQIKEDAHMEDKKLIQLLSKLNKSYQNCKQGTADDIRLQELLNTTMQELKKTEQLNNSILIDLEKFYQPTSLLIGLGSLKLNDQARTAWRNYDKFHYDHVKHVLSLYGPVFEF</sequence>
<evidence type="ECO:0000313" key="2">
    <source>
        <dbReference type="Proteomes" id="UP000000585"/>
    </source>
</evidence>